<dbReference type="EMBL" id="JBIMSN010000052">
    <property type="protein sequence ID" value="MFH5229337.1"/>
    <property type="molecule type" value="Genomic_DNA"/>
</dbReference>
<dbReference type="Proteomes" id="UP001609176">
    <property type="component" value="Unassembled WGS sequence"/>
</dbReference>
<gene>
    <name evidence="2" type="ORF">ACHIPV_07570</name>
    <name evidence="1" type="ORF">ACHIRB_12255</name>
</gene>
<protein>
    <recommendedName>
        <fullName evidence="5">Tetracyclin repressor-like C-terminal domain-containing protein</fullName>
    </recommendedName>
</protein>
<dbReference type="InterPro" id="IPR036271">
    <property type="entry name" value="Tet_transcr_reg_TetR-rel_C_sf"/>
</dbReference>
<evidence type="ECO:0000313" key="3">
    <source>
        <dbReference type="Proteomes" id="UP001609176"/>
    </source>
</evidence>
<evidence type="ECO:0000313" key="2">
    <source>
        <dbReference type="EMBL" id="MFH5241746.1"/>
    </source>
</evidence>
<organism evidence="2 3">
    <name type="scientific">Antrihabitans spumae</name>
    <dbReference type="NCBI Taxonomy" id="3373370"/>
    <lineage>
        <taxon>Bacteria</taxon>
        <taxon>Bacillati</taxon>
        <taxon>Actinomycetota</taxon>
        <taxon>Actinomycetes</taxon>
        <taxon>Mycobacteriales</taxon>
        <taxon>Nocardiaceae</taxon>
        <taxon>Antrihabitans</taxon>
    </lineage>
</organism>
<evidence type="ECO:0000313" key="4">
    <source>
        <dbReference type="Proteomes" id="UP001609219"/>
    </source>
</evidence>
<keyword evidence="4" id="KW-1185">Reference proteome</keyword>
<name>A0ABW7KMT6_9NOCA</name>
<evidence type="ECO:0008006" key="5">
    <source>
        <dbReference type="Google" id="ProtNLM"/>
    </source>
</evidence>
<dbReference type="Proteomes" id="UP001609219">
    <property type="component" value="Unassembled WGS sequence"/>
</dbReference>
<reference evidence="3 4" key="1">
    <citation type="submission" date="2024-10" db="EMBL/GenBank/DDBJ databases">
        <authorList>
            <person name="Riesco R."/>
        </authorList>
    </citation>
    <scope>NUCLEOTIDE SEQUENCE [LARGE SCALE GENOMIC DNA]</scope>
    <source>
        <strain evidence="2 3">NCIMB 15448</strain>
        <strain evidence="1 4">NCIMB 15450</strain>
    </source>
</reference>
<dbReference type="SUPFAM" id="SSF48498">
    <property type="entry name" value="Tetracyclin repressor-like, C-terminal domain"/>
    <property type="match status" value="1"/>
</dbReference>
<dbReference type="EMBL" id="JBIMSP010000008">
    <property type="protein sequence ID" value="MFH5241746.1"/>
    <property type="molecule type" value="Genomic_DNA"/>
</dbReference>
<proteinExistence type="predicted"/>
<dbReference type="Gene3D" id="1.10.357.10">
    <property type="entry name" value="Tetracycline Repressor, domain 2"/>
    <property type="match status" value="1"/>
</dbReference>
<comment type="caution">
    <text evidence="2">The sequence shown here is derived from an EMBL/GenBank/DDBJ whole genome shotgun (WGS) entry which is preliminary data.</text>
</comment>
<evidence type="ECO:0000313" key="1">
    <source>
        <dbReference type="EMBL" id="MFH5229337.1"/>
    </source>
</evidence>
<dbReference type="RefSeq" id="WP_395123993.1">
    <property type="nucleotide sequence ID" value="NZ_JBIMSN010000052.1"/>
</dbReference>
<accession>A0ABW7KMT6</accession>
<sequence length="131" mass="14042">MSAGNSVDADYERFLRTAANNLYELLDANPDLTTVVVRNGTIDEAITARMLGLLDGFTVTLSMFVQRGLSDGILDPDLDADSVAHILTGYAIGGLLRGVRGDVTASERERYVDTAITMVRKFAVSPTVTSA</sequence>